<organism evidence="2 3">
    <name type="scientific">Candidatus Shapirobacteria bacterium CG09_land_8_20_14_0_10_49_15</name>
    <dbReference type="NCBI Taxonomy" id="1974482"/>
    <lineage>
        <taxon>Bacteria</taxon>
        <taxon>Candidatus Shapironibacteriota</taxon>
    </lineage>
</organism>
<dbReference type="Gene3D" id="3.60.10.10">
    <property type="entry name" value="Endonuclease/exonuclease/phosphatase"/>
    <property type="match status" value="1"/>
</dbReference>
<dbReference type="InterPro" id="IPR050410">
    <property type="entry name" value="CCR4/nocturin_mRNA_transcr"/>
</dbReference>
<dbReference type="Pfam" id="PF03372">
    <property type="entry name" value="Exo_endo_phos"/>
    <property type="match status" value="1"/>
</dbReference>
<dbReference type="InterPro" id="IPR005135">
    <property type="entry name" value="Endo/exonuclease/phosphatase"/>
</dbReference>
<reference evidence="3" key="1">
    <citation type="submission" date="2017-09" db="EMBL/GenBank/DDBJ databases">
        <title>Depth-based differentiation of microbial function through sediment-hosted aquifers and enrichment of novel symbionts in the deep terrestrial subsurface.</title>
        <authorList>
            <person name="Probst A.J."/>
            <person name="Ladd B."/>
            <person name="Jarett J.K."/>
            <person name="Geller-Mcgrath D.E."/>
            <person name="Sieber C.M.K."/>
            <person name="Emerson J.B."/>
            <person name="Anantharaman K."/>
            <person name="Thomas B.C."/>
            <person name="Malmstrom R."/>
            <person name="Stieglmeier M."/>
            <person name="Klingl A."/>
            <person name="Woyke T."/>
            <person name="Ryan C.M."/>
            <person name="Banfield J.F."/>
        </authorList>
    </citation>
    <scope>NUCLEOTIDE SEQUENCE [LARGE SCALE GENOMIC DNA]</scope>
</reference>
<dbReference type="SUPFAM" id="SSF56219">
    <property type="entry name" value="DNase I-like"/>
    <property type="match status" value="1"/>
</dbReference>
<dbReference type="GO" id="GO:0000175">
    <property type="term" value="F:3'-5'-RNA exonuclease activity"/>
    <property type="evidence" value="ECO:0007669"/>
    <property type="project" value="TreeGrafter"/>
</dbReference>
<sequence length="266" mass="29988">MVKPKTLSILSFNILGMPLLSRKYAPRLKKIVEEIARIDPDVVCLQEVWLGATKKYLVRQLAAVGFGHFYRPMAGRRLSGLLVLTKPKIFAPQKYFFAPSVENFSLPLTELLVASGYCWFELSVGGQKMIIVDLHLSVDWQFNLASAQGLGLGRLAELSRLAKEIKNLGKRKIIVAGDFNLEKNSSVYRKFLQISGLDDPGRGSIFKTTLFNLYRWPMAKSGQQRDFIFTKNLDLSKIKVQLLWVQPFPQIGCLSDHAGLLMALKL</sequence>
<accession>A0A2M6XB50</accession>
<name>A0A2M6XB50_9BACT</name>
<evidence type="ECO:0000313" key="2">
    <source>
        <dbReference type="EMBL" id="PIU02186.1"/>
    </source>
</evidence>
<dbReference type="PANTHER" id="PTHR12121:SF36">
    <property type="entry name" value="ENDONUCLEASE_EXONUCLEASE_PHOSPHATASE DOMAIN-CONTAINING PROTEIN"/>
    <property type="match status" value="1"/>
</dbReference>
<gene>
    <name evidence="2" type="ORF">COT66_01545</name>
</gene>
<dbReference type="EMBL" id="PEZK01000025">
    <property type="protein sequence ID" value="PIU02186.1"/>
    <property type="molecule type" value="Genomic_DNA"/>
</dbReference>
<protein>
    <recommendedName>
        <fullName evidence="1">Endonuclease/exonuclease/phosphatase domain-containing protein</fullName>
    </recommendedName>
</protein>
<dbReference type="Proteomes" id="UP000231214">
    <property type="component" value="Unassembled WGS sequence"/>
</dbReference>
<dbReference type="InterPro" id="IPR036691">
    <property type="entry name" value="Endo/exonu/phosph_ase_sf"/>
</dbReference>
<proteinExistence type="predicted"/>
<comment type="caution">
    <text evidence="2">The sequence shown here is derived from an EMBL/GenBank/DDBJ whole genome shotgun (WGS) entry which is preliminary data.</text>
</comment>
<dbReference type="AlphaFoldDB" id="A0A2M6XB50"/>
<evidence type="ECO:0000313" key="3">
    <source>
        <dbReference type="Proteomes" id="UP000231214"/>
    </source>
</evidence>
<dbReference type="PANTHER" id="PTHR12121">
    <property type="entry name" value="CARBON CATABOLITE REPRESSOR PROTEIN 4"/>
    <property type="match status" value="1"/>
</dbReference>
<feature type="domain" description="Endonuclease/exonuclease/phosphatase" evidence="1">
    <location>
        <begin position="10"/>
        <end position="257"/>
    </location>
</feature>
<evidence type="ECO:0000259" key="1">
    <source>
        <dbReference type="Pfam" id="PF03372"/>
    </source>
</evidence>